<dbReference type="STRING" id="2025994.A0A2T3AL16"/>
<evidence type="ECO:0000259" key="1">
    <source>
        <dbReference type="Pfam" id="PF06985"/>
    </source>
</evidence>
<dbReference type="PANTHER" id="PTHR10622">
    <property type="entry name" value="HET DOMAIN-CONTAINING PROTEIN"/>
    <property type="match status" value="1"/>
</dbReference>
<dbReference type="OrthoDB" id="20872at2759"/>
<dbReference type="PANTHER" id="PTHR10622:SF10">
    <property type="entry name" value="HET DOMAIN-CONTAINING PROTEIN"/>
    <property type="match status" value="1"/>
</dbReference>
<feature type="domain" description="DUF8212" evidence="2">
    <location>
        <begin position="247"/>
        <end position="271"/>
    </location>
</feature>
<dbReference type="Proteomes" id="UP000241462">
    <property type="component" value="Unassembled WGS sequence"/>
</dbReference>
<evidence type="ECO:0000259" key="2">
    <source>
        <dbReference type="Pfam" id="PF26640"/>
    </source>
</evidence>
<organism evidence="3 4">
    <name type="scientific">Coniella lustricola</name>
    <dbReference type="NCBI Taxonomy" id="2025994"/>
    <lineage>
        <taxon>Eukaryota</taxon>
        <taxon>Fungi</taxon>
        <taxon>Dikarya</taxon>
        <taxon>Ascomycota</taxon>
        <taxon>Pezizomycotina</taxon>
        <taxon>Sordariomycetes</taxon>
        <taxon>Sordariomycetidae</taxon>
        <taxon>Diaporthales</taxon>
        <taxon>Schizoparmaceae</taxon>
        <taxon>Coniella</taxon>
    </lineage>
</organism>
<dbReference type="InterPro" id="IPR010730">
    <property type="entry name" value="HET"/>
</dbReference>
<dbReference type="Pfam" id="PF26640">
    <property type="entry name" value="DUF8212"/>
    <property type="match status" value="1"/>
</dbReference>
<dbReference type="Pfam" id="PF06985">
    <property type="entry name" value="HET"/>
    <property type="match status" value="1"/>
</dbReference>
<dbReference type="InterPro" id="IPR058525">
    <property type="entry name" value="DUF8212"/>
</dbReference>
<reference evidence="3 4" key="1">
    <citation type="journal article" date="2018" name="Mycol. Prog.">
        <title>Coniella lustricola, a new species from submerged detritus.</title>
        <authorList>
            <person name="Raudabaugh D.B."/>
            <person name="Iturriaga T."/>
            <person name="Carver A."/>
            <person name="Mondo S."/>
            <person name="Pangilinan J."/>
            <person name="Lipzen A."/>
            <person name="He G."/>
            <person name="Amirebrahimi M."/>
            <person name="Grigoriev I.V."/>
            <person name="Miller A.N."/>
        </authorList>
    </citation>
    <scope>NUCLEOTIDE SEQUENCE [LARGE SCALE GENOMIC DNA]</scope>
    <source>
        <strain evidence="3 4">B22-T-1</strain>
    </source>
</reference>
<dbReference type="EMBL" id="KZ678377">
    <property type="protein sequence ID" value="PSS02401.1"/>
    <property type="molecule type" value="Genomic_DNA"/>
</dbReference>
<gene>
    <name evidence="3" type="ORF">BD289DRAFT_458015</name>
</gene>
<protein>
    <submittedName>
        <fullName evidence="3">Heterokaryon incompatibility protein-domain-containing protein</fullName>
    </submittedName>
</protein>
<dbReference type="InParanoid" id="A0A2T3AL16"/>
<evidence type="ECO:0000313" key="4">
    <source>
        <dbReference type="Proteomes" id="UP000241462"/>
    </source>
</evidence>
<sequence length="295" mass="33898">MRLLNTTSFEIEQFGEYISGSSFHVHDPADTRLPGPPEYAILSHTWGPDELTFQDMQQEAKAKAMLKAGYDKVYRSCQVAKSEGYNWIWIDTCCIDKTSSAELSEAINSMFGYYRDSAVCYAYLGDVSGTQPLSKHDHDDQQWRTDEVPRWYTRGWTLQELIAPYNVQFYSADWRPLGSKHDHLAGISRITNIDSYALEGGDLTRISIARRLAWLAKRETTRMEDMAYCMLGIFDINLTLLYGEGVKAFVRLQEEILRSTNADQSVFAWTSGFLLGRGTVFMYCHRIRSYFHVYA</sequence>
<keyword evidence="4" id="KW-1185">Reference proteome</keyword>
<proteinExistence type="predicted"/>
<accession>A0A2T3AL16</accession>
<name>A0A2T3AL16_9PEZI</name>
<evidence type="ECO:0000313" key="3">
    <source>
        <dbReference type="EMBL" id="PSS02401.1"/>
    </source>
</evidence>
<dbReference type="AlphaFoldDB" id="A0A2T3AL16"/>
<feature type="domain" description="Heterokaryon incompatibility" evidence="1">
    <location>
        <begin position="39"/>
        <end position="134"/>
    </location>
</feature>